<comment type="caution">
    <text evidence="1">The sequence shown here is derived from an EMBL/GenBank/DDBJ whole genome shotgun (WGS) entry which is preliminary data.</text>
</comment>
<dbReference type="EMBL" id="MBFR01000251">
    <property type="protein sequence ID" value="PVU90542.1"/>
    <property type="molecule type" value="Genomic_DNA"/>
</dbReference>
<keyword evidence="2" id="KW-1185">Reference proteome</keyword>
<reference evidence="1 2" key="1">
    <citation type="journal article" date="2018" name="MBio">
        <title>Comparative Genomics Reveals the Core Gene Toolbox for the Fungus-Insect Symbiosis.</title>
        <authorList>
            <person name="Wang Y."/>
            <person name="Stata M."/>
            <person name="Wang W."/>
            <person name="Stajich J.E."/>
            <person name="White M.M."/>
            <person name="Moncalvo J.M."/>
        </authorList>
    </citation>
    <scope>NUCLEOTIDE SEQUENCE [LARGE SCALE GENOMIC DNA]</scope>
    <source>
        <strain evidence="1 2">SWE-8-4</strain>
    </source>
</reference>
<organism evidence="1 2">
    <name type="scientific">Smittium simulii</name>
    <dbReference type="NCBI Taxonomy" id="133385"/>
    <lineage>
        <taxon>Eukaryota</taxon>
        <taxon>Fungi</taxon>
        <taxon>Fungi incertae sedis</taxon>
        <taxon>Zoopagomycota</taxon>
        <taxon>Kickxellomycotina</taxon>
        <taxon>Harpellomycetes</taxon>
        <taxon>Harpellales</taxon>
        <taxon>Legeriomycetaceae</taxon>
        <taxon>Smittium</taxon>
    </lineage>
</organism>
<evidence type="ECO:0000313" key="2">
    <source>
        <dbReference type="Proteomes" id="UP000245383"/>
    </source>
</evidence>
<proteinExistence type="predicted"/>
<dbReference type="Gene3D" id="2.40.50.960">
    <property type="match status" value="1"/>
</dbReference>
<protein>
    <submittedName>
        <fullName evidence="1">Uncharacterized protein</fullName>
    </submittedName>
</protein>
<name>A0A2T9YDX6_9FUNG</name>
<gene>
    <name evidence="1" type="ORF">BB561_004831</name>
</gene>
<accession>A0A2T9YDX6</accession>
<sequence>MPTNLLEAWLLQSTSLSDSPLVAKKPLAFPHRLQVIKFLHFKQSPDSPVAFFEVSDGLHTIKAAFHSSSITRFEQEHHLLIQKCTGMLILLKAYSFDSFLNDPKFDPTLETNLINLISSRVALDSNDVYLILNIFDFFSFGGEGNAAINARNLTPLIKAPFFTNFFDSFSCEKHNSFVNLLHLINNTNIILTSSPKIEVFLDSPLHPESDDQAILNSSFIFSDAVIDKIVKNKSYYWSSKSKKTLAKRSLQRSFSFSNVKSPTCSNYSCLQKDITKVIPLSLLTKPIDTNTTSEKYINLKAGFTKSLDSIQNNSLTGKKNLNKDTTESKLASISQYNLNENKCLDMHSNPNKSLEFNSMPCDNNYKKGTSPTNTTSLLTIDSDAWFKEYANTSCLNLPQLESHKLLADSSVLNYDANSSYVLVNCENLVQNLKLKKTQTTLFSSFNGKSLKGSFSNPLAPCSKNKTRVKKKYK</sequence>
<dbReference type="AlphaFoldDB" id="A0A2T9YDX6"/>
<dbReference type="Proteomes" id="UP000245383">
    <property type="component" value="Unassembled WGS sequence"/>
</dbReference>
<evidence type="ECO:0000313" key="1">
    <source>
        <dbReference type="EMBL" id="PVU90542.1"/>
    </source>
</evidence>